<name>A0ACC2VV43_9TREE</name>
<evidence type="ECO:0000313" key="2">
    <source>
        <dbReference type="Proteomes" id="UP001241377"/>
    </source>
</evidence>
<reference evidence="1" key="1">
    <citation type="submission" date="2023-04" db="EMBL/GenBank/DDBJ databases">
        <title>Draft Genome sequencing of Naganishia species isolated from polar environments using Oxford Nanopore Technology.</title>
        <authorList>
            <person name="Leo P."/>
            <person name="Venkateswaran K."/>
        </authorList>
    </citation>
    <scope>NUCLEOTIDE SEQUENCE</scope>
    <source>
        <strain evidence="1">MNA-CCFEE 5261</strain>
    </source>
</reference>
<evidence type="ECO:0000313" key="1">
    <source>
        <dbReference type="EMBL" id="KAJ9102661.1"/>
    </source>
</evidence>
<comment type="caution">
    <text evidence="1">The sequence shown here is derived from an EMBL/GenBank/DDBJ whole genome shotgun (WGS) entry which is preliminary data.</text>
</comment>
<dbReference type="Proteomes" id="UP001241377">
    <property type="component" value="Unassembled WGS sequence"/>
</dbReference>
<dbReference type="EMBL" id="JASBWR010000051">
    <property type="protein sequence ID" value="KAJ9102661.1"/>
    <property type="molecule type" value="Genomic_DNA"/>
</dbReference>
<gene>
    <name evidence="1" type="ORF">QFC19_004770</name>
</gene>
<proteinExistence type="predicted"/>
<accession>A0ACC2VV43</accession>
<organism evidence="1 2">
    <name type="scientific">Naganishia cerealis</name>
    <dbReference type="NCBI Taxonomy" id="610337"/>
    <lineage>
        <taxon>Eukaryota</taxon>
        <taxon>Fungi</taxon>
        <taxon>Dikarya</taxon>
        <taxon>Basidiomycota</taxon>
        <taxon>Agaricomycotina</taxon>
        <taxon>Tremellomycetes</taxon>
        <taxon>Filobasidiales</taxon>
        <taxon>Filobasidiaceae</taxon>
        <taxon>Naganishia</taxon>
    </lineage>
</organism>
<sequence length="450" mass="46451">MAEAFYKTELRELAALPENKRCVDCAAPSPQWASVQLSAPLDLLTGPRFVRSITMDKWTPEQLLKLRQGGNAAFTAFVDSYGPAGGYPSNEDLRKIVNNAEGTQGGGAAGGMSAGGASAGQEKGRVMRHKYGCWAVAQYREKLAAESADPPTEWSPSSPPTTFTNLLSTPAPSLAPPGPANATRARGGRNSPMPSGTAGSRAASPFAAAAPGERGLTGSGGGGGGNEDFFAGLGEVNAQRKEGVPPSQGGKYTGFGSTPDPAPSSSHPAFALSSHAAPSLQEFQTAPLSALTKSWGLFSSAVTTAGKEIHTSVIQPGVARAGQTLEGETGYEARELAAKVAEQAKATTGWLSSIAGDSWSSLNTLARERAGASGGGGYGEVDLTERLGQMGLQPSSSAIARDHAQGGWDEGFTDDWDAPPAAQTKPAAARAETQKGKQAEPAWDDEWKEF</sequence>
<keyword evidence="2" id="KW-1185">Reference proteome</keyword>
<protein>
    <submittedName>
        <fullName evidence="1">Uncharacterized protein</fullName>
    </submittedName>
</protein>